<sequence>MNLDSRERALTLELKEALASSLELPVVLSRMEGALFQLLPAEHAAWCVSNQVRPAGYEWVTTGRLAAFMDRYREVAGGDFVAGSVSHLPNVVFRDSEMVPREVLVRSPPYLLCRELHTPLERVMSVRLDMRQGWHGGLTLYRERSLEFSERERELLQGLTPFLARTIRNCRKLGGRVMGRRFPESLLRQRDLECIVLTPAFSEVQRTARVTALLEEWFSPSERGPSGLPREWLAQLVWLERMEGAGAFGLDTWEGARGERRLRVTFIRLPQQEGQRPWMVVLDEFSSSLSVPAVWRQELTRREVEIVGYVLQNWLYESIAARLNIKPYTMNTHVRNIRKKLKAENRSELISKAALLLLEERQ</sequence>
<evidence type="ECO:0000256" key="3">
    <source>
        <dbReference type="ARBA" id="ARBA00023163"/>
    </source>
</evidence>
<dbReference type="CDD" id="cd06170">
    <property type="entry name" value="LuxR_C_like"/>
    <property type="match status" value="1"/>
</dbReference>
<keyword evidence="1" id="KW-0805">Transcription regulation</keyword>
<dbReference type="InterPro" id="IPR000792">
    <property type="entry name" value="Tscrpt_reg_LuxR_C"/>
</dbReference>
<feature type="domain" description="HTH luxR-type" evidence="4">
    <location>
        <begin position="292"/>
        <end position="357"/>
    </location>
</feature>
<evidence type="ECO:0000259" key="4">
    <source>
        <dbReference type="PROSITE" id="PS50043"/>
    </source>
</evidence>
<dbReference type="SUPFAM" id="SSF55781">
    <property type="entry name" value="GAF domain-like"/>
    <property type="match status" value="1"/>
</dbReference>
<accession>A0A084SPC4</accession>
<name>A0A084SPC4_9BACT</name>
<evidence type="ECO:0000313" key="6">
    <source>
        <dbReference type="Proteomes" id="UP000028547"/>
    </source>
</evidence>
<comment type="caution">
    <text evidence="5">The sequence shown here is derived from an EMBL/GenBank/DDBJ whole genome shotgun (WGS) entry which is preliminary data.</text>
</comment>
<dbReference type="SMART" id="SM00421">
    <property type="entry name" value="HTH_LUXR"/>
    <property type="match status" value="1"/>
</dbReference>
<dbReference type="PANTHER" id="PTHR44688:SF16">
    <property type="entry name" value="DNA-BINDING TRANSCRIPTIONAL ACTIVATOR DEVR_DOSR"/>
    <property type="match status" value="1"/>
</dbReference>
<dbReference type="PANTHER" id="PTHR44688">
    <property type="entry name" value="DNA-BINDING TRANSCRIPTIONAL ACTIVATOR DEVR_DOSR"/>
    <property type="match status" value="1"/>
</dbReference>
<dbReference type="Gene3D" id="3.30.450.40">
    <property type="match status" value="1"/>
</dbReference>
<dbReference type="GO" id="GO:0006355">
    <property type="term" value="P:regulation of DNA-templated transcription"/>
    <property type="evidence" value="ECO:0007669"/>
    <property type="project" value="InterPro"/>
</dbReference>
<proteinExistence type="predicted"/>
<dbReference type="InterPro" id="IPR016032">
    <property type="entry name" value="Sig_transdc_resp-reg_C-effctor"/>
</dbReference>
<protein>
    <recommendedName>
        <fullName evidence="4">HTH luxR-type domain-containing protein</fullName>
    </recommendedName>
</protein>
<dbReference type="PRINTS" id="PR00038">
    <property type="entry name" value="HTHLUXR"/>
</dbReference>
<dbReference type="Gene3D" id="1.10.10.10">
    <property type="entry name" value="Winged helix-like DNA-binding domain superfamily/Winged helix DNA-binding domain"/>
    <property type="match status" value="1"/>
</dbReference>
<dbReference type="InterPro" id="IPR036388">
    <property type="entry name" value="WH-like_DNA-bd_sf"/>
</dbReference>
<dbReference type="EMBL" id="JPMI01000216">
    <property type="protein sequence ID" value="KFA90309.1"/>
    <property type="molecule type" value="Genomic_DNA"/>
</dbReference>
<dbReference type="GO" id="GO:0003677">
    <property type="term" value="F:DNA binding"/>
    <property type="evidence" value="ECO:0007669"/>
    <property type="project" value="UniProtKB-KW"/>
</dbReference>
<dbReference type="Proteomes" id="UP000028547">
    <property type="component" value="Unassembled WGS sequence"/>
</dbReference>
<organism evidence="5 6">
    <name type="scientific">Archangium violaceum Cb vi76</name>
    <dbReference type="NCBI Taxonomy" id="1406225"/>
    <lineage>
        <taxon>Bacteria</taxon>
        <taxon>Pseudomonadati</taxon>
        <taxon>Myxococcota</taxon>
        <taxon>Myxococcia</taxon>
        <taxon>Myxococcales</taxon>
        <taxon>Cystobacterineae</taxon>
        <taxon>Archangiaceae</taxon>
        <taxon>Archangium</taxon>
    </lineage>
</organism>
<dbReference type="PROSITE" id="PS50043">
    <property type="entry name" value="HTH_LUXR_2"/>
    <property type="match status" value="1"/>
</dbReference>
<dbReference type="RefSeq" id="WP_043402779.1">
    <property type="nucleotide sequence ID" value="NZ_JPMI01000216.1"/>
</dbReference>
<dbReference type="InterPro" id="IPR029016">
    <property type="entry name" value="GAF-like_dom_sf"/>
</dbReference>
<dbReference type="SUPFAM" id="SSF46894">
    <property type="entry name" value="C-terminal effector domain of the bipartite response regulators"/>
    <property type="match status" value="1"/>
</dbReference>
<gene>
    <name evidence="5" type="ORF">Q664_29280</name>
</gene>
<keyword evidence="3" id="KW-0804">Transcription</keyword>
<evidence type="ECO:0000256" key="1">
    <source>
        <dbReference type="ARBA" id="ARBA00023015"/>
    </source>
</evidence>
<dbReference type="AlphaFoldDB" id="A0A084SPC4"/>
<keyword evidence="2" id="KW-0238">DNA-binding</keyword>
<dbReference type="Pfam" id="PF00196">
    <property type="entry name" value="GerE"/>
    <property type="match status" value="1"/>
</dbReference>
<reference evidence="5 6" key="1">
    <citation type="submission" date="2014-07" db="EMBL/GenBank/DDBJ databases">
        <title>Draft Genome Sequence of Gephyronic Acid Producer, Cystobacter violaceus Strain Cb vi76.</title>
        <authorList>
            <person name="Stevens D.C."/>
            <person name="Young J."/>
            <person name="Carmichael R."/>
            <person name="Tan J."/>
            <person name="Taylor R.E."/>
        </authorList>
    </citation>
    <scope>NUCLEOTIDE SEQUENCE [LARGE SCALE GENOMIC DNA]</scope>
    <source>
        <strain evidence="5 6">Cb vi76</strain>
    </source>
</reference>
<evidence type="ECO:0000256" key="2">
    <source>
        <dbReference type="ARBA" id="ARBA00023125"/>
    </source>
</evidence>
<evidence type="ECO:0000313" key="5">
    <source>
        <dbReference type="EMBL" id="KFA90309.1"/>
    </source>
</evidence>